<keyword evidence="4" id="KW-0472">Membrane</keyword>
<keyword evidence="1" id="KW-0880">Kelch repeat</keyword>
<dbReference type="Proteomes" id="UP000789572">
    <property type="component" value="Unassembled WGS sequence"/>
</dbReference>
<feature type="transmembrane region" description="Helical" evidence="4">
    <location>
        <begin position="456"/>
        <end position="476"/>
    </location>
</feature>
<gene>
    <name evidence="5" type="ORF">POCULU_LOCUS4040</name>
</gene>
<dbReference type="EMBL" id="CAJVPJ010000493">
    <property type="protein sequence ID" value="CAG8530603.1"/>
    <property type="molecule type" value="Genomic_DNA"/>
</dbReference>
<dbReference type="Pfam" id="PF24681">
    <property type="entry name" value="Kelch_KLHDC2_KLHL20_DRC7"/>
    <property type="match status" value="1"/>
</dbReference>
<organism evidence="5 6">
    <name type="scientific">Paraglomus occultum</name>
    <dbReference type="NCBI Taxonomy" id="144539"/>
    <lineage>
        <taxon>Eukaryota</taxon>
        <taxon>Fungi</taxon>
        <taxon>Fungi incertae sedis</taxon>
        <taxon>Mucoromycota</taxon>
        <taxon>Glomeromycotina</taxon>
        <taxon>Glomeromycetes</taxon>
        <taxon>Paraglomerales</taxon>
        <taxon>Paraglomeraceae</taxon>
        <taxon>Paraglomus</taxon>
    </lineage>
</organism>
<evidence type="ECO:0000256" key="3">
    <source>
        <dbReference type="SAM" id="MobiDB-lite"/>
    </source>
</evidence>
<accession>A0A9N9AEY0</accession>
<dbReference type="Gene3D" id="2.120.10.80">
    <property type="entry name" value="Kelch-type beta propeller"/>
    <property type="match status" value="2"/>
</dbReference>
<feature type="transmembrane region" description="Helical" evidence="4">
    <location>
        <begin position="634"/>
        <end position="652"/>
    </location>
</feature>
<comment type="caution">
    <text evidence="5">The sequence shown here is derived from an EMBL/GenBank/DDBJ whole genome shotgun (WGS) entry which is preliminary data.</text>
</comment>
<keyword evidence="4" id="KW-0812">Transmembrane</keyword>
<evidence type="ECO:0000256" key="2">
    <source>
        <dbReference type="ARBA" id="ARBA00022737"/>
    </source>
</evidence>
<dbReference type="PANTHER" id="PTHR46093">
    <property type="entry name" value="ACYL-COA-BINDING DOMAIN-CONTAINING PROTEIN 5"/>
    <property type="match status" value="1"/>
</dbReference>
<feature type="transmembrane region" description="Helical" evidence="4">
    <location>
        <begin position="664"/>
        <end position="684"/>
    </location>
</feature>
<keyword evidence="6" id="KW-1185">Reference proteome</keyword>
<feature type="compositionally biased region" description="Basic and acidic residues" evidence="3">
    <location>
        <begin position="557"/>
        <end position="568"/>
    </location>
</feature>
<dbReference type="SUPFAM" id="SSF117281">
    <property type="entry name" value="Kelch motif"/>
    <property type="match status" value="2"/>
</dbReference>
<dbReference type="OrthoDB" id="10250130at2759"/>
<name>A0A9N9AEY0_9GLOM</name>
<keyword evidence="4" id="KW-1133">Transmembrane helix</keyword>
<proteinExistence type="predicted"/>
<evidence type="ECO:0000313" key="6">
    <source>
        <dbReference type="Proteomes" id="UP000789572"/>
    </source>
</evidence>
<dbReference type="PANTHER" id="PTHR46093:SF18">
    <property type="entry name" value="FIBRONECTIN TYPE-III DOMAIN-CONTAINING PROTEIN"/>
    <property type="match status" value="1"/>
</dbReference>
<dbReference type="InterPro" id="IPR015915">
    <property type="entry name" value="Kelch-typ_b-propeller"/>
</dbReference>
<feature type="region of interest" description="Disordered" evidence="3">
    <location>
        <begin position="557"/>
        <end position="579"/>
    </location>
</feature>
<evidence type="ECO:0000256" key="4">
    <source>
        <dbReference type="SAM" id="Phobius"/>
    </source>
</evidence>
<evidence type="ECO:0000313" key="5">
    <source>
        <dbReference type="EMBL" id="CAG8530603.1"/>
    </source>
</evidence>
<feature type="transmembrane region" description="Helical" evidence="4">
    <location>
        <begin position="426"/>
        <end position="444"/>
    </location>
</feature>
<dbReference type="AlphaFoldDB" id="A0A9N9AEY0"/>
<protein>
    <submittedName>
        <fullName evidence="5">6324_t:CDS:1</fullName>
    </submittedName>
</protein>
<reference evidence="5" key="1">
    <citation type="submission" date="2021-06" db="EMBL/GenBank/DDBJ databases">
        <authorList>
            <person name="Kallberg Y."/>
            <person name="Tangrot J."/>
            <person name="Rosling A."/>
        </authorList>
    </citation>
    <scope>NUCLEOTIDE SEQUENCE</scope>
    <source>
        <strain evidence="5">IA702</strain>
    </source>
</reference>
<evidence type="ECO:0000256" key="1">
    <source>
        <dbReference type="ARBA" id="ARBA00022441"/>
    </source>
</evidence>
<feature type="transmembrane region" description="Helical" evidence="4">
    <location>
        <begin position="488"/>
        <end position="511"/>
    </location>
</feature>
<sequence length="774" mass="84693">MTIPDMQWIELNLVGTPPNGLRDYAVGYINSNNKLVIFGGTTQGGAKSGATYLLDFNQMSWVPPNPPSTANTTTPGARSNMVYGIDVYSSYRQQLVITTGLGNDGQPFNDTWAFDMNYESWRQITNVQTPNGPVPSMYDAVGGTDLEAQGGISTNNSMWVTLGTDGTNKYQDTWRLVLDGVSSPNVNQLTASWYKLTTSGNIPSAKLDAAGTVLSGGRIAMFGGCNTLTPNCATRDAYVESIQNYKDPTPTSAQPSWLNANQCPGPRKGAAMTMNYNRANPAFENQVILFGGEGTSQSGNGEQGEVNVLDVSAGTWVRVLPKPDPKSAKQYPSLRAGAQMLALPKAVYKGDGIPDGTDVFLFGGEALDGSGDMLSDVWLLRLSNTPIKRDSSGGTKFLQCDVGDGTGTDNTSSGSDGNNGSTTSTGVILSTISFVLLPLAISILRFGMASMGGLAAILYGFTIISSYVTAFLGFVRSKTEEYSTTHRILDIIILILLYAIVPLASIISWGIRRKYESNSSATHIEDTRAKAKTEGFIPRMAALFRFSDSTDYTKATEKSFQVDRRESNGRNTNTYSRDDDNWFDKRKSVSISDTPTVQNDGSSRDSLNNGMRYHGSAAASTAHPNSFVLRTRHAHHIFSQLILLLGAIYVAFSLSNENSVKKFWVALFIIYMGVIYVIWIAAAWRGYPRGRRSLLVAFLGKYCHGNGEFDDNEEEYNNDHELVDSWVNNNTQLRHMRDEEELDEEAQAQMEEEMANREVVVMTIPKRRLTVVNV</sequence>
<keyword evidence="2" id="KW-0677">Repeat</keyword>